<dbReference type="EMBL" id="JAATJD010000002">
    <property type="protein sequence ID" value="NJB74587.1"/>
    <property type="molecule type" value="Genomic_DNA"/>
</dbReference>
<accession>A0ABX0WZ42</accession>
<gene>
    <name evidence="2" type="ORF">GGR96_001679</name>
</gene>
<comment type="caution">
    <text evidence="2">The sequence shown here is derived from an EMBL/GenBank/DDBJ whole genome shotgun (WGS) entry which is preliminary data.</text>
</comment>
<evidence type="ECO:0000313" key="3">
    <source>
        <dbReference type="Proteomes" id="UP000556869"/>
    </source>
</evidence>
<dbReference type="Proteomes" id="UP000556869">
    <property type="component" value="Unassembled WGS sequence"/>
</dbReference>
<organism evidence="2 3">
    <name type="scientific">Thalassospira tepidiphila</name>
    <dbReference type="NCBI Taxonomy" id="393657"/>
    <lineage>
        <taxon>Bacteria</taxon>
        <taxon>Pseudomonadati</taxon>
        <taxon>Pseudomonadota</taxon>
        <taxon>Alphaproteobacteria</taxon>
        <taxon>Rhodospirillales</taxon>
        <taxon>Thalassospiraceae</taxon>
        <taxon>Thalassospira</taxon>
    </lineage>
</organism>
<protein>
    <submittedName>
        <fullName evidence="2">Uncharacterized protein</fullName>
    </submittedName>
</protein>
<evidence type="ECO:0000313" key="2">
    <source>
        <dbReference type="EMBL" id="NJB74587.1"/>
    </source>
</evidence>
<evidence type="ECO:0000256" key="1">
    <source>
        <dbReference type="SAM" id="MobiDB-lite"/>
    </source>
</evidence>
<feature type="region of interest" description="Disordered" evidence="1">
    <location>
        <begin position="1"/>
        <end position="22"/>
    </location>
</feature>
<sequence>MASYDRPIPQTHPTIQEMDKSQKDVSVMSSILQRVHKALKHRIAHNEPWALLHTCAVEIEKRDTLITELVGALEDAKKSIEHLPENVLGRTSVDNIHTGEPSFDYPIKDELMSIIQAAITKAKGAE</sequence>
<name>A0ABX0WZ42_9PROT</name>
<reference evidence="2 3" key="1">
    <citation type="submission" date="2020-03" db="EMBL/GenBank/DDBJ databases">
        <title>Genomic Encyclopedia of Type Strains, Phase IV (KMG-IV): sequencing the most valuable type-strain genomes for metagenomic binning, comparative biology and taxonomic classification.</title>
        <authorList>
            <person name="Goeker M."/>
        </authorList>
    </citation>
    <scope>NUCLEOTIDE SEQUENCE [LARGE SCALE GENOMIC DNA]</scope>
    <source>
        <strain evidence="2 3">DSM 18888</strain>
    </source>
</reference>
<proteinExistence type="predicted"/>
<keyword evidence="3" id="KW-1185">Reference proteome</keyword>
<dbReference type="RefSeq" id="WP_157097795.1">
    <property type="nucleotide sequence ID" value="NZ_BAAAEQ010000002.1"/>
</dbReference>